<dbReference type="Proteomes" id="UP001597182">
    <property type="component" value="Unassembled WGS sequence"/>
</dbReference>
<dbReference type="InterPro" id="IPR013785">
    <property type="entry name" value="Aldolase_TIM"/>
</dbReference>
<evidence type="ECO:0000259" key="11">
    <source>
        <dbReference type="Pfam" id="PF07992"/>
    </source>
</evidence>
<dbReference type="Pfam" id="PF07992">
    <property type="entry name" value="Pyr_redox_2"/>
    <property type="match status" value="1"/>
</dbReference>
<comment type="cofactor">
    <cofactor evidence="1">
        <name>FMN</name>
        <dbReference type="ChEBI" id="CHEBI:58210"/>
    </cofactor>
</comment>
<evidence type="ECO:0000256" key="9">
    <source>
        <dbReference type="ARBA" id="ARBA00023014"/>
    </source>
</evidence>
<dbReference type="InterPro" id="IPR001155">
    <property type="entry name" value="OxRdtase_FMN_N"/>
</dbReference>
<dbReference type="RefSeq" id="WP_346090615.1">
    <property type="nucleotide sequence ID" value="NZ_BAABKS010000012.1"/>
</dbReference>
<feature type="domain" description="NADH:flavin oxidoreductase/NADH oxidase N-terminal" evidence="10">
    <location>
        <begin position="645"/>
        <end position="965"/>
    </location>
</feature>
<keyword evidence="7" id="KW-0560">Oxidoreductase</keyword>
<keyword evidence="6" id="KW-0479">Metal-binding</keyword>
<dbReference type="InterPro" id="IPR036188">
    <property type="entry name" value="FAD/NAD-bd_sf"/>
</dbReference>
<evidence type="ECO:0000256" key="8">
    <source>
        <dbReference type="ARBA" id="ARBA00023004"/>
    </source>
</evidence>
<keyword evidence="13" id="KW-1185">Reference proteome</keyword>
<comment type="similarity">
    <text evidence="3">In the N-terminal section; belongs to the NADH:flavin oxidoreductase/NADH oxidase family.</text>
</comment>
<evidence type="ECO:0000313" key="12">
    <source>
        <dbReference type="EMBL" id="MFD1236868.1"/>
    </source>
</evidence>
<dbReference type="SUPFAM" id="SSF51395">
    <property type="entry name" value="FMN-linked oxidoreductases"/>
    <property type="match status" value="2"/>
</dbReference>
<dbReference type="EMBL" id="JBHTMB010000247">
    <property type="protein sequence ID" value="MFD1236868.1"/>
    <property type="molecule type" value="Genomic_DNA"/>
</dbReference>
<evidence type="ECO:0000256" key="7">
    <source>
        <dbReference type="ARBA" id="ARBA00023002"/>
    </source>
</evidence>
<keyword evidence="9" id="KW-0411">Iron-sulfur</keyword>
<evidence type="ECO:0000256" key="1">
    <source>
        <dbReference type="ARBA" id="ARBA00001917"/>
    </source>
</evidence>
<evidence type="ECO:0000256" key="4">
    <source>
        <dbReference type="ARBA" id="ARBA00022630"/>
    </source>
</evidence>
<keyword evidence="8" id="KW-0408">Iron</keyword>
<organism evidence="12 13">
    <name type="scientific">Pseudonocardia benzenivorans</name>
    <dbReference type="NCBI Taxonomy" id="228005"/>
    <lineage>
        <taxon>Bacteria</taxon>
        <taxon>Bacillati</taxon>
        <taxon>Actinomycetota</taxon>
        <taxon>Actinomycetes</taxon>
        <taxon>Pseudonocardiales</taxon>
        <taxon>Pseudonocardiaceae</taxon>
        <taxon>Pseudonocardia</taxon>
    </lineage>
</organism>
<dbReference type="Pfam" id="PF12831">
    <property type="entry name" value="FAD_oxidored"/>
    <property type="match status" value="1"/>
</dbReference>
<dbReference type="PRINTS" id="PR00368">
    <property type="entry name" value="FADPNR"/>
</dbReference>
<feature type="domain" description="FAD/NAD(P)-binding" evidence="11">
    <location>
        <begin position="341"/>
        <end position="584"/>
    </location>
</feature>
<dbReference type="SUPFAM" id="SSF51905">
    <property type="entry name" value="FAD/NAD(P)-binding domain"/>
    <property type="match status" value="2"/>
</dbReference>
<evidence type="ECO:0000256" key="2">
    <source>
        <dbReference type="ARBA" id="ARBA00001966"/>
    </source>
</evidence>
<reference evidence="13" key="1">
    <citation type="journal article" date="2019" name="Int. J. Syst. Evol. Microbiol.">
        <title>The Global Catalogue of Microorganisms (GCM) 10K type strain sequencing project: providing services to taxonomists for standard genome sequencing and annotation.</title>
        <authorList>
            <consortium name="The Broad Institute Genomics Platform"/>
            <consortium name="The Broad Institute Genome Sequencing Center for Infectious Disease"/>
            <person name="Wu L."/>
            <person name="Ma J."/>
        </authorList>
    </citation>
    <scope>NUCLEOTIDE SEQUENCE [LARGE SCALE GENOMIC DNA]</scope>
    <source>
        <strain evidence="13">CCUG 49018</strain>
    </source>
</reference>
<dbReference type="Gene3D" id="3.40.50.720">
    <property type="entry name" value="NAD(P)-binding Rossmann-like Domain"/>
    <property type="match status" value="2"/>
</dbReference>
<keyword evidence="4" id="KW-0285">Flavoprotein</keyword>
<dbReference type="Pfam" id="PF00724">
    <property type="entry name" value="Oxidored_FMN"/>
    <property type="match status" value="1"/>
</dbReference>
<dbReference type="PANTHER" id="PTHR42917">
    <property type="entry name" value="2,4-DIENOYL-COA REDUCTASE"/>
    <property type="match status" value="1"/>
</dbReference>
<dbReference type="Gene3D" id="3.50.50.60">
    <property type="entry name" value="FAD/NAD(P)-binding domain"/>
    <property type="match status" value="2"/>
</dbReference>
<evidence type="ECO:0000256" key="6">
    <source>
        <dbReference type="ARBA" id="ARBA00022723"/>
    </source>
</evidence>
<dbReference type="InterPro" id="IPR051793">
    <property type="entry name" value="NADH:flavin_oxidoreductase"/>
</dbReference>
<evidence type="ECO:0000259" key="10">
    <source>
        <dbReference type="Pfam" id="PF00724"/>
    </source>
</evidence>
<dbReference type="InterPro" id="IPR023753">
    <property type="entry name" value="FAD/NAD-binding_dom"/>
</dbReference>
<evidence type="ECO:0000256" key="3">
    <source>
        <dbReference type="ARBA" id="ARBA00011048"/>
    </source>
</evidence>
<comment type="cofactor">
    <cofactor evidence="2">
        <name>[4Fe-4S] cluster</name>
        <dbReference type="ChEBI" id="CHEBI:49883"/>
    </cofactor>
</comment>
<proteinExistence type="inferred from homology"/>
<keyword evidence="5" id="KW-0288">FMN</keyword>
<name>A0ABW3VPH6_9PSEU</name>
<sequence length="1284" mass="132455">MPALTSPWPLRGRVAPSRVLFGPHETNLGDERAFSERHVSYYAARAAGGCGVVVTETASVHASDHPYARAPLSSACGPGWAAVSAACRPALVLASLGHAGSQGSVSYGAPVLWTPASFDRAALVDGFRAAALLAVASGLDGVEIDAGQYALLRQCLSSGDAVVLSEVLDIVRDAIGDAVLGLRLCCDELTPWDGITPASVAPVVDAVAGLVDYVVPVRGGTLTVAATRADMHTPPGYNRSLSTAVKSIVDGRCDVVWQGSVASPSLAQEGLDAGVADAVEMTRAQIADPDLVALVRAGTPERVRPATLSGRWWAGRDPRNVVVSDDAAPPFTTPAAPGTGDVLVVGGGPAGLEAARAFALQGRVVHLLERDDRLGGALRLAAALPGRERFGLLVDWWERELALLGVTVSTGRSATPADLDDARARGADVLLATGSRPRPPAFPVGSDVECIPAAELLNGTNGPFPQLSCAKGPFVQQEQRDVVVSDPVGDAVAIGMAELLAAAGHRCTLVTPDPAAGMRLGPGADVSGAHARLLRAGVTIAAFFEVRSAADGVAELVDVHTAEVRRVPCTVVVDCVRRLPDDALWRARPDLPRAGDCVAPRGIQEAVREARTPVRGNSRDSDHCRSRGVPAARPVVRTALGPDPLFSPLQVGPLRLRNRVVFAAHLTGFAEDGLPSMRHVDHYAARAAGGAGLVITEEHTVHPGDRPYERMIRGHDPRVVDAYHRLTGAVHAHGVPVLAQLNHNGPQSSGLYSGAPVWAPSAVPDPMFREVPVAMTAAQIDELVDAYADVAARCVEGGFDGVELQCSQASILRAFLAPGTNLRTDGYGGDLASRARLLVEVVAAVRAAIGPDRALGVRLGGGEDVPGGLTIDDAVAVARLVEPGVDYLSTSVGLATRTLELVEAPSPVPAGYAAALPAAVRAAVSVPVLGAGRYTRPDDARAALAAGHCDLVGVVRGQIADPAWAAARTGGPTRTCIGCNQDCTANVGMNRALSCTVRPERLLLAGPRVRMDLLVVGGGPAGLRAAASAAERGMRVRLVERSDHLGGTLALAARAPGRGELATLVDDLVAECRAAGVDLCTGVDADPAAHGGTVVRATGGIPDRPAWAVDGVYDVVDVLDGSADPRGDVLVVDATGFHEATSVAELLAERGCGVEVVAAAMVVGQDLGLTLHRPLFRRRAAALGIRCTPDTVLLTATRPGAGRITVTLLHHPTGRESVREVDAVVVATPPRPREGSNRIGDALAPRRVGAAIADAERLVAEIAETGGSAVDAPRRSTDVGLGGG</sequence>
<gene>
    <name evidence="12" type="ORF">ACFQ34_26570</name>
</gene>
<evidence type="ECO:0000313" key="13">
    <source>
        <dbReference type="Proteomes" id="UP001597182"/>
    </source>
</evidence>
<comment type="caution">
    <text evidence="12">The sequence shown here is derived from an EMBL/GenBank/DDBJ whole genome shotgun (WGS) entry which is preliminary data.</text>
</comment>
<protein>
    <submittedName>
        <fullName evidence="12">FAD-dependent oxidoreductase</fullName>
    </submittedName>
</protein>
<dbReference type="PANTHER" id="PTHR42917:SF2">
    <property type="entry name" value="2,4-DIENOYL-COA REDUCTASE [(2E)-ENOYL-COA-PRODUCING]"/>
    <property type="match status" value="1"/>
</dbReference>
<accession>A0ABW3VPH6</accession>
<evidence type="ECO:0000256" key="5">
    <source>
        <dbReference type="ARBA" id="ARBA00022643"/>
    </source>
</evidence>
<dbReference type="Gene3D" id="3.20.20.70">
    <property type="entry name" value="Aldolase class I"/>
    <property type="match status" value="2"/>
</dbReference>